<protein>
    <submittedName>
        <fullName evidence="2">Uncharacterized protein DUF3396</fullName>
    </submittedName>
</protein>
<sequence>MSTAKLFLDPEEIEEFIRESKVAPQWFYGDKGRELGICPYVTFYVYHQPEDYMSVANKFIDIWECFEQIMDNPFERVFKSRTQVWLKAGDKRLPTDLRAEAKHHQEEFETFYLMATDMESPDASPLWSYSARVDHVPQQCYSTLKLIFCYDWYQDGNETRWSDFVLDCIKSVRPEQAYMGYEVGNGDLGVMGSYESDVLERICADYFYGLDIDHPSKMGYQYHDKIHEGFVNPTDLGAGLRPPTWCFMLSPVWQRKLGKPEHQIRVELADPRIKITSVPYPRDKLNPDGANGLWIELGDLDLYPVEDGVPDVLAKANRLIRPIRCDELNLNTLDPWDGDPNPRFGYESSLRWMRRFDDDSDWPSAEQRRKPSPDEGRTATSKRKPLIPGGEPCPQAGWWFTPAQLDSRRYFDKGEIMPIIKHSSFGDTNWQQTSDPRDDK</sequence>
<dbReference type="OrthoDB" id="8705556at2"/>
<dbReference type="EMBL" id="VIVL01000002">
    <property type="protein sequence ID" value="TWD88315.1"/>
    <property type="molecule type" value="Genomic_DNA"/>
</dbReference>
<dbReference type="AlphaFoldDB" id="A0A561CAT4"/>
<evidence type="ECO:0000313" key="3">
    <source>
        <dbReference type="Proteomes" id="UP000319722"/>
    </source>
</evidence>
<comment type="caution">
    <text evidence="2">The sequence shown here is derived from an EMBL/GenBank/DDBJ whole genome shotgun (WGS) entry which is preliminary data.</text>
</comment>
<proteinExistence type="predicted"/>
<feature type="compositionally biased region" description="Basic and acidic residues" evidence="1">
    <location>
        <begin position="366"/>
        <end position="377"/>
    </location>
</feature>
<organism evidence="2 3">
    <name type="scientific">Variovorax beijingensis</name>
    <dbReference type="NCBI Taxonomy" id="2496117"/>
    <lineage>
        <taxon>Bacteria</taxon>
        <taxon>Pseudomonadati</taxon>
        <taxon>Pseudomonadota</taxon>
        <taxon>Betaproteobacteria</taxon>
        <taxon>Burkholderiales</taxon>
        <taxon>Comamonadaceae</taxon>
        <taxon>Variovorax</taxon>
    </lineage>
</organism>
<feature type="region of interest" description="Disordered" evidence="1">
    <location>
        <begin position="359"/>
        <end position="398"/>
    </location>
</feature>
<feature type="region of interest" description="Disordered" evidence="1">
    <location>
        <begin position="421"/>
        <end position="440"/>
    </location>
</feature>
<name>A0A561CAT4_9BURK</name>
<gene>
    <name evidence="2" type="ORF">FB547_10216</name>
</gene>
<accession>A0A561CAT4</accession>
<evidence type="ECO:0000256" key="1">
    <source>
        <dbReference type="SAM" id="MobiDB-lite"/>
    </source>
</evidence>
<dbReference type="RefSeq" id="WP_145740625.1">
    <property type="nucleotide sequence ID" value="NZ_VIVL01000002.1"/>
</dbReference>
<reference evidence="2 3" key="1">
    <citation type="submission" date="2019-06" db="EMBL/GenBank/DDBJ databases">
        <title>Sorghum-associated microbial communities from plants grown in Nebraska, USA.</title>
        <authorList>
            <person name="Schachtman D."/>
        </authorList>
    </citation>
    <scope>NUCLEOTIDE SEQUENCE [LARGE SCALE GENOMIC DNA]</scope>
    <source>
        <strain evidence="2 3">T529</strain>
    </source>
</reference>
<dbReference type="Proteomes" id="UP000319722">
    <property type="component" value="Unassembled WGS sequence"/>
</dbReference>
<evidence type="ECO:0000313" key="2">
    <source>
        <dbReference type="EMBL" id="TWD88315.1"/>
    </source>
</evidence>
<feature type="compositionally biased region" description="Polar residues" evidence="1">
    <location>
        <begin position="425"/>
        <end position="434"/>
    </location>
</feature>